<protein>
    <submittedName>
        <fullName evidence="1">Uncharacterized protein</fullName>
    </submittedName>
</protein>
<reference evidence="1 2" key="1">
    <citation type="journal article" date="2019" name="Nat. Ecol. Evol.">
        <title>Megaphylogeny resolves global patterns of mushroom evolution.</title>
        <authorList>
            <person name="Varga T."/>
            <person name="Krizsan K."/>
            <person name="Foldi C."/>
            <person name="Dima B."/>
            <person name="Sanchez-Garcia M."/>
            <person name="Sanchez-Ramirez S."/>
            <person name="Szollosi G.J."/>
            <person name="Szarkandi J.G."/>
            <person name="Papp V."/>
            <person name="Albert L."/>
            <person name="Andreopoulos W."/>
            <person name="Angelini C."/>
            <person name="Antonin V."/>
            <person name="Barry K.W."/>
            <person name="Bougher N.L."/>
            <person name="Buchanan P."/>
            <person name="Buyck B."/>
            <person name="Bense V."/>
            <person name="Catcheside P."/>
            <person name="Chovatia M."/>
            <person name="Cooper J."/>
            <person name="Damon W."/>
            <person name="Desjardin D."/>
            <person name="Finy P."/>
            <person name="Geml J."/>
            <person name="Haridas S."/>
            <person name="Hughes K."/>
            <person name="Justo A."/>
            <person name="Karasinski D."/>
            <person name="Kautmanova I."/>
            <person name="Kiss B."/>
            <person name="Kocsube S."/>
            <person name="Kotiranta H."/>
            <person name="LaButti K.M."/>
            <person name="Lechner B.E."/>
            <person name="Liimatainen K."/>
            <person name="Lipzen A."/>
            <person name="Lukacs Z."/>
            <person name="Mihaltcheva S."/>
            <person name="Morgado L.N."/>
            <person name="Niskanen T."/>
            <person name="Noordeloos M.E."/>
            <person name="Ohm R.A."/>
            <person name="Ortiz-Santana B."/>
            <person name="Ovrebo C."/>
            <person name="Racz N."/>
            <person name="Riley R."/>
            <person name="Savchenko A."/>
            <person name="Shiryaev A."/>
            <person name="Soop K."/>
            <person name="Spirin V."/>
            <person name="Szebenyi C."/>
            <person name="Tomsovsky M."/>
            <person name="Tulloss R.E."/>
            <person name="Uehling J."/>
            <person name="Grigoriev I.V."/>
            <person name="Vagvolgyi C."/>
            <person name="Papp T."/>
            <person name="Martin F.M."/>
            <person name="Miettinen O."/>
            <person name="Hibbett D.S."/>
            <person name="Nagy L.G."/>
        </authorList>
    </citation>
    <scope>NUCLEOTIDE SEQUENCE [LARGE SCALE GENOMIC DNA]</scope>
    <source>
        <strain evidence="1 2">NL-1719</strain>
    </source>
</reference>
<proteinExistence type="predicted"/>
<evidence type="ECO:0000313" key="2">
    <source>
        <dbReference type="Proteomes" id="UP000308600"/>
    </source>
</evidence>
<gene>
    <name evidence="1" type="ORF">BDN72DRAFT_960925</name>
</gene>
<sequence>MSSPQHWNYAPPSLADHPLDQEELMTLLVYAYSRTWNKRRLENHFYGFWNRALQHFLAEFKPVTILVPQQLLSLPIDEFQGSLLEGSPDRSANELPVDLVANRRVSTGTQQGRGLEERTPDFTAFLTRSRKRAEFSSQTLPTFCADFYKMEMLHVCPLILAELKRPPPRFSTLETFTVTLGSCFKAATKQVSYAANIAFETKMYAFDRLVLIATAGDWWGYQVATREHYEKEYQSAFREKLGLGDEDESSSEEDHLSDKDYKSDEEEDEALESRNRQHKAKVEEESGVKEPISPAESRPSYEWEMQSGLSDLTLVDKAGQTYTNCWSAPARYGTKVSNQRFWILNQLLQQIYLEYMSSPLPALEPLGVPLADDTMGGDGFESEPMGFSMVLPPIVDPFQRDNSIVRQESPMQVDNP</sequence>
<evidence type="ECO:0000313" key="1">
    <source>
        <dbReference type="EMBL" id="TFK67535.1"/>
    </source>
</evidence>
<accession>A0ACD3APU8</accession>
<organism evidence="1 2">
    <name type="scientific">Pluteus cervinus</name>
    <dbReference type="NCBI Taxonomy" id="181527"/>
    <lineage>
        <taxon>Eukaryota</taxon>
        <taxon>Fungi</taxon>
        <taxon>Dikarya</taxon>
        <taxon>Basidiomycota</taxon>
        <taxon>Agaricomycotina</taxon>
        <taxon>Agaricomycetes</taxon>
        <taxon>Agaricomycetidae</taxon>
        <taxon>Agaricales</taxon>
        <taxon>Pluteineae</taxon>
        <taxon>Pluteaceae</taxon>
        <taxon>Pluteus</taxon>
    </lineage>
</organism>
<dbReference type="EMBL" id="ML208373">
    <property type="protein sequence ID" value="TFK67535.1"/>
    <property type="molecule type" value="Genomic_DNA"/>
</dbReference>
<name>A0ACD3APU8_9AGAR</name>
<dbReference type="Proteomes" id="UP000308600">
    <property type="component" value="Unassembled WGS sequence"/>
</dbReference>
<keyword evidence="2" id="KW-1185">Reference proteome</keyword>